<protein>
    <submittedName>
        <fullName evidence="1">Protein WFDC10B</fullName>
    </submittedName>
</protein>
<organism evidence="1 2">
    <name type="scientific">Sciurus carolinensis</name>
    <name type="common">Eastern gray squirrel</name>
    <dbReference type="NCBI Taxonomy" id="30640"/>
    <lineage>
        <taxon>Eukaryota</taxon>
        <taxon>Metazoa</taxon>
        <taxon>Chordata</taxon>
        <taxon>Craniata</taxon>
        <taxon>Vertebrata</taxon>
        <taxon>Euteleostomi</taxon>
        <taxon>Mammalia</taxon>
        <taxon>Eutheria</taxon>
        <taxon>Euarchontoglires</taxon>
        <taxon>Glires</taxon>
        <taxon>Rodentia</taxon>
        <taxon>Sciuromorpha</taxon>
        <taxon>Sciuridae</taxon>
        <taxon>Sciurinae</taxon>
        <taxon>Sciurini</taxon>
        <taxon>Sciurus</taxon>
    </lineage>
</organism>
<gene>
    <name evidence="1" type="ORF">SUZIE_206560</name>
</gene>
<keyword evidence="2" id="KW-1185">Reference proteome</keyword>
<comment type="caution">
    <text evidence="1">The sequence shown here is derived from an EMBL/GenBank/DDBJ whole genome shotgun (WGS) entry which is preliminary data.</text>
</comment>
<evidence type="ECO:0000313" key="2">
    <source>
        <dbReference type="Proteomes" id="UP001166674"/>
    </source>
</evidence>
<dbReference type="AlphaFoldDB" id="A0AA41NH00"/>
<sequence>MLSGQLLPSTLPCFSTESPWALENKKCKKWPRADLCSHHCSYFQKCQDKSTCCLTFCGNVCMKL</sequence>
<reference evidence="1" key="1">
    <citation type="submission" date="2020-03" db="EMBL/GenBank/DDBJ databases">
        <title>Studies in the Genomics of Life Span.</title>
        <authorList>
            <person name="Glass D."/>
        </authorList>
    </citation>
    <scope>NUCLEOTIDE SEQUENCE</scope>
    <source>
        <strain evidence="1">SUZIE</strain>
        <tissue evidence="1">Muscle</tissue>
    </source>
</reference>
<evidence type="ECO:0000313" key="1">
    <source>
        <dbReference type="EMBL" id="MBZ3890156.1"/>
    </source>
</evidence>
<proteinExistence type="predicted"/>
<accession>A0AA41NH00</accession>
<dbReference type="Proteomes" id="UP001166674">
    <property type="component" value="Unassembled WGS sequence"/>
</dbReference>
<dbReference type="EMBL" id="JAATJV010438068">
    <property type="protein sequence ID" value="MBZ3890156.1"/>
    <property type="molecule type" value="Genomic_DNA"/>
</dbReference>
<name>A0AA41NH00_SCICA</name>